<comment type="caution">
    <text evidence="2">The sequence shown here is derived from an EMBL/GenBank/DDBJ whole genome shotgun (WGS) entry which is preliminary data.</text>
</comment>
<sequence>HGGAHYDGYGAIHGIPNSPTDTRTGHERFRFIGGSTNSKRMVSPAGNWNTGGVSTSCYFINPDPQPWSNCSHHNAGSVSSVDTYYGREPSY</sequence>
<name>A0A0F8ZX97_9ZZZZ</name>
<dbReference type="EMBL" id="LAZR01060963">
    <property type="protein sequence ID" value="KKK64571.1"/>
    <property type="molecule type" value="Genomic_DNA"/>
</dbReference>
<evidence type="ECO:0000313" key="2">
    <source>
        <dbReference type="EMBL" id="KKK64571.1"/>
    </source>
</evidence>
<feature type="non-terminal residue" evidence="2">
    <location>
        <position position="1"/>
    </location>
</feature>
<protein>
    <submittedName>
        <fullName evidence="2">Uncharacterized protein</fullName>
    </submittedName>
</protein>
<dbReference type="AlphaFoldDB" id="A0A0F8ZX97"/>
<feature type="region of interest" description="Disordered" evidence="1">
    <location>
        <begin position="1"/>
        <end position="24"/>
    </location>
</feature>
<evidence type="ECO:0000256" key="1">
    <source>
        <dbReference type="SAM" id="MobiDB-lite"/>
    </source>
</evidence>
<gene>
    <name evidence="2" type="ORF">LCGC14_2982840</name>
</gene>
<reference evidence="2" key="1">
    <citation type="journal article" date="2015" name="Nature">
        <title>Complex archaea that bridge the gap between prokaryotes and eukaryotes.</title>
        <authorList>
            <person name="Spang A."/>
            <person name="Saw J.H."/>
            <person name="Jorgensen S.L."/>
            <person name="Zaremba-Niedzwiedzka K."/>
            <person name="Martijn J."/>
            <person name="Lind A.E."/>
            <person name="van Eijk R."/>
            <person name="Schleper C."/>
            <person name="Guy L."/>
            <person name="Ettema T.J."/>
        </authorList>
    </citation>
    <scope>NUCLEOTIDE SEQUENCE</scope>
</reference>
<proteinExistence type="predicted"/>
<organism evidence="2">
    <name type="scientific">marine sediment metagenome</name>
    <dbReference type="NCBI Taxonomy" id="412755"/>
    <lineage>
        <taxon>unclassified sequences</taxon>
        <taxon>metagenomes</taxon>
        <taxon>ecological metagenomes</taxon>
    </lineage>
</organism>
<accession>A0A0F8ZX97</accession>